<evidence type="ECO:0000256" key="1">
    <source>
        <dbReference type="ARBA" id="ARBA00022574"/>
    </source>
</evidence>
<reference evidence="5" key="3">
    <citation type="submission" date="2010-09" db="EMBL/GenBank/DDBJ databases">
        <title>Annotation of Gaeumannomyces graminis var. tritici R3-111a-1.</title>
        <authorList>
            <consortium name="The Broad Institute Genome Sequencing Platform"/>
            <person name="Ma L.-J."/>
            <person name="Dead R."/>
            <person name="Young S.K."/>
            <person name="Zeng Q."/>
            <person name="Gargeya S."/>
            <person name="Fitzgerald M."/>
            <person name="Haas B."/>
            <person name="Abouelleil A."/>
            <person name="Alvarado L."/>
            <person name="Arachchi H.M."/>
            <person name="Berlin A."/>
            <person name="Brown A."/>
            <person name="Chapman S.B."/>
            <person name="Chen Z."/>
            <person name="Dunbar C."/>
            <person name="Freedman E."/>
            <person name="Gearin G."/>
            <person name="Gellesch M."/>
            <person name="Goldberg J."/>
            <person name="Griggs A."/>
            <person name="Gujja S."/>
            <person name="Heiman D."/>
            <person name="Howarth C."/>
            <person name="Larson L."/>
            <person name="Lui A."/>
            <person name="MacDonald P.J.P."/>
            <person name="Mehta T."/>
            <person name="Montmayeur A."/>
            <person name="Murphy C."/>
            <person name="Neiman D."/>
            <person name="Pearson M."/>
            <person name="Priest M."/>
            <person name="Roberts A."/>
            <person name="Saif S."/>
            <person name="Shea T."/>
            <person name="Shenoy N."/>
            <person name="Sisk P."/>
            <person name="Stolte C."/>
            <person name="Sykes S."/>
            <person name="Yandava C."/>
            <person name="Wortman J."/>
            <person name="Nusbaum C."/>
            <person name="Birren B."/>
        </authorList>
    </citation>
    <scope>NUCLEOTIDE SEQUENCE</scope>
    <source>
        <strain evidence="5">R3-111a-1</strain>
    </source>
</reference>
<dbReference type="RefSeq" id="XP_009217456.1">
    <property type="nucleotide sequence ID" value="XM_009219192.1"/>
</dbReference>
<dbReference type="AlphaFoldDB" id="J3NJJ5"/>
<evidence type="ECO:0000313" key="5">
    <source>
        <dbReference type="EMBL" id="EJT81447.1"/>
    </source>
</evidence>
<evidence type="ECO:0000256" key="3">
    <source>
        <dbReference type="PROSITE-ProRule" id="PRU00221"/>
    </source>
</evidence>
<reference evidence="6" key="4">
    <citation type="journal article" date="2015" name="G3 (Bethesda)">
        <title>Genome sequences of three phytopathogenic species of the Magnaporthaceae family of fungi.</title>
        <authorList>
            <person name="Okagaki L.H."/>
            <person name="Nunes C.C."/>
            <person name="Sailsbery J."/>
            <person name="Clay B."/>
            <person name="Brown D."/>
            <person name="John T."/>
            <person name="Oh Y."/>
            <person name="Young N."/>
            <person name="Fitzgerald M."/>
            <person name="Haas B.J."/>
            <person name="Zeng Q."/>
            <person name="Young S."/>
            <person name="Adiconis X."/>
            <person name="Fan L."/>
            <person name="Levin J.Z."/>
            <person name="Mitchell T.K."/>
            <person name="Okubara P.A."/>
            <person name="Farman M.L."/>
            <person name="Kohn L.M."/>
            <person name="Birren B."/>
            <person name="Ma L.-J."/>
            <person name="Dean R.A."/>
        </authorList>
    </citation>
    <scope>NUCLEOTIDE SEQUENCE</scope>
    <source>
        <strain evidence="6">R3-111a-1</strain>
    </source>
</reference>
<sequence>MLQSPVDDKYFATIQGSLVKTWKEVIQGGASHLQSRQILRAHNNDVNGMAFSSSGGLLASTSCDCNAHIWRVEGNYDEEAVTREDQVAAEDASALQKHARAITSLAPPSEAKMVASGNLGGLILLWNADDGTQLLSLDGHSREITSPVFSKDEKILISGSTDETIGVWDTKLGKRIHRLEGHVDWVRCVALCPRDRLVASASDDHTVRQWNLPPQAEQPSHPDDNHDTSRSDAASDQDSMVKLESTMLEGHNDYVYRVAFSSDGRYLASCGDDTWILIWGVENCVGKGDEERQPLPKLQQEGEYVAAYRALAFLPVAKRLVSVSELGDISLRDTKTQQHLWEAPGEVLGEVGRQWHPRVLGINPDDVLLTEFGAWRNRLTNAPPTSSDLPSRYSYSVEGRWTMWNDQKVVFLPNQYAPATAGTCSIAVRGDRVAVGCMSGQVLVLKLPEDEKPPLLFQSERR</sequence>
<dbReference type="GeneID" id="20341884"/>
<evidence type="ECO:0000256" key="2">
    <source>
        <dbReference type="ARBA" id="ARBA00022737"/>
    </source>
</evidence>
<dbReference type="OrthoDB" id="538223at2759"/>
<dbReference type="PRINTS" id="PR00320">
    <property type="entry name" value="GPROTEINBRPT"/>
</dbReference>
<feature type="repeat" description="WD" evidence="3">
    <location>
        <begin position="179"/>
        <end position="212"/>
    </location>
</feature>
<dbReference type="EnsemblFungi" id="EJT81447">
    <property type="protein sequence ID" value="EJT81447"/>
    <property type="gene ID" value="GGTG_01426"/>
</dbReference>
<dbReference type="InterPro" id="IPR020472">
    <property type="entry name" value="WD40_PAC1"/>
</dbReference>
<dbReference type="InterPro" id="IPR001680">
    <property type="entry name" value="WD40_rpt"/>
</dbReference>
<dbReference type="PANTHER" id="PTHR44019">
    <property type="entry name" value="WD REPEAT-CONTAINING PROTEIN 55"/>
    <property type="match status" value="1"/>
</dbReference>
<evidence type="ECO:0000313" key="6">
    <source>
        <dbReference type="EnsemblFungi" id="EJT81447"/>
    </source>
</evidence>
<reference evidence="5" key="2">
    <citation type="submission" date="2010-07" db="EMBL/GenBank/DDBJ databases">
        <authorList>
            <consortium name="The Broad Institute Genome Sequencing Platform"/>
            <consortium name="Broad Institute Genome Sequencing Center for Infectious Disease"/>
            <person name="Ma L.-J."/>
            <person name="Dead R."/>
            <person name="Young S."/>
            <person name="Zeng Q."/>
            <person name="Koehrsen M."/>
            <person name="Alvarado L."/>
            <person name="Berlin A."/>
            <person name="Chapman S.B."/>
            <person name="Chen Z."/>
            <person name="Freedman E."/>
            <person name="Gellesch M."/>
            <person name="Goldberg J."/>
            <person name="Griggs A."/>
            <person name="Gujja S."/>
            <person name="Heilman E.R."/>
            <person name="Heiman D."/>
            <person name="Hepburn T."/>
            <person name="Howarth C."/>
            <person name="Jen D."/>
            <person name="Larson L."/>
            <person name="Mehta T."/>
            <person name="Neiman D."/>
            <person name="Pearson M."/>
            <person name="Roberts A."/>
            <person name="Saif S."/>
            <person name="Shea T."/>
            <person name="Shenoy N."/>
            <person name="Sisk P."/>
            <person name="Stolte C."/>
            <person name="Sykes S."/>
            <person name="Walk T."/>
            <person name="White J."/>
            <person name="Yandava C."/>
            <person name="Haas B."/>
            <person name="Nusbaum C."/>
            <person name="Birren B."/>
        </authorList>
    </citation>
    <scope>NUCLEOTIDE SEQUENCE</scope>
    <source>
        <strain evidence="5">R3-111a-1</strain>
    </source>
</reference>
<evidence type="ECO:0000313" key="7">
    <source>
        <dbReference type="Proteomes" id="UP000006039"/>
    </source>
</evidence>
<dbReference type="EMBL" id="GL385395">
    <property type="protein sequence ID" value="EJT81447.1"/>
    <property type="molecule type" value="Genomic_DNA"/>
</dbReference>
<dbReference type="VEuPathDB" id="FungiDB:GGTG_01426"/>
<dbReference type="Proteomes" id="UP000006039">
    <property type="component" value="Unassembled WGS sequence"/>
</dbReference>
<dbReference type="HOGENOM" id="CLU_000288_57_32_1"/>
<dbReference type="Gene3D" id="2.130.10.10">
    <property type="entry name" value="YVTN repeat-like/Quinoprotein amine dehydrogenase"/>
    <property type="match status" value="2"/>
</dbReference>
<keyword evidence="2" id="KW-0677">Repeat</keyword>
<dbReference type="InterPro" id="IPR050505">
    <property type="entry name" value="WDR55/POC1"/>
</dbReference>
<organism evidence="5">
    <name type="scientific">Gaeumannomyces tritici (strain R3-111a-1)</name>
    <name type="common">Wheat and barley take-all root rot fungus</name>
    <name type="synonym">Gaeumannomyces graminis var. tritici</name>
    <dbReference type="NCBI Taxonomy" id="644352"/>
    <lineage>
        <taxon>Eukaryota</taxon>
        <taxon>Fungi</taxon>
        <taxon>Dikarya</taxon>
        <taxon>Ascomycota</taxon>
        <taxon>Pezizomycotina</taxon>
        <taxon>Sordariomycetes</taxon>
        <taxon>Sordariomycetidae</taxon>
        <taxon>Magnaporthales</taxon>
        <taxon>Magnaporthaceae</taxon>
        <taxon>Gaeumannomyces</taxon>
    </lineage>
</organism>
<dbReference type="PANTHER" id="PTHR44019:SF8">
    <property type="entry name" value="POC1 CENTRIOLAR PROTEIN HOMOLOG"/>
    <property type="match status" value="1"/>
</dbReference>
<protein>
    <submittedName>
        <fullName evidence="5 6">Uncharacterized protein</fullName>
    </submittedName>
</protein>
<gene>
    <name evidence="6" type="primary">20341884</name>
    <name evidence="5" type="ORF">GGTG_01426</name>
</gene>
<dbReference type="PROSITE" id="PS50294">
    <property type="entry name" value="WD_REPEATS_REGION"/>
    <property type="match status" value="4"/>
</dbReference>
<dbReference type="SMART" id="SM00320">
    <property type="entry name" value="WD40"/>
    <property type="match status" value="5"/>
</dbReference>
<keyword evidence="1 3" id="KW-0853">WD repeat</keyword>
<name>J3NJJ5_GAET3</name>
<dbReference type="eggNOG" id="KOG0279">
    <property type="taxonomic scope" value="Eukaryota"/>
</dbReference>
<feature type="repeat" description="WD" evidence="3">
    <location>
        <begin position="137"/>
        <end position="178"/>
    </location>
</feature>
<accession>J3NJJ5</accession>
<feature type="repeat" description="WD" evidence="3">
    <location>
        <begin position="95"/>
        <end position="136"/>
    </location>
</feature>
<feature type="repeat" description="WD" evidence="3">
    <location>
        <begin position="39"/>
        <end position="73"/>
    </location>
</feature>
<feature type="region of interest" description="Disordered" evidence="4">
    <location>
        <begin position="203"/>
        <end position="238"/>
    </location>
</feature>
<feature type="repeat" description="WD" evidence="3">
    <location>
        <begin position="248"/>
        <end position="283"/>
    </location>
</feature>
<dbReference type="Pfam" id="PF00400">
    <property type="entry name" value="WD40"/>
    <property type="match status" value="4"/>
</dbReference>
<dbReference type="InterPro" id="IPR015943">
    <property type="entry name" value="WD40/YVTN_repeat-like_dom_sf"/>
</dbReference>
<dbReference type="SUPFAM" id="SSF50978">
    <property type="entry name" value="WD40 repeat-like"/>
    <property type="match status" value="1"/>
</dbReference>
<dbReference type="PROSITE" id="PS50082">
    <property type="entry name" value="WD_REPEATS_2"/>
    <property type="match status" value="5"/>
</dbReference>
<dbReference type="CDD" id="cd00200">
    <property type="entry name" value="WD40"/>
    <property type="match status" value="1"/>
</dbReference>
<reference evidence="7" key="1">
    <citation type="submission" date="2010-07" db="EMBL/GenBank/DDBJ databases">
        <title>The genome sequence of Gaeumannomyces graminis var. tritici strain R3-111a-1.</title>
        <authorList>
            <consortium name="The Broad Institute Genome Sequencing Platform"/>
            <person name="Ma L.-J."/>
            <person name="Dead R."/>
            <person name="Young S."/>
            <person name="Zeng Q."/>
            <person name="Koehrsen M."/>
            <person name="Alvarado L."/>
            <person name="Berlin A."/>
            <person name="Chapman S.B."/>
            <person name="Chen Z."/>
            <person name="Freedman E."/>
            <person name="Gellesch M."/>
            <person name="Goldberg J."/>
            <person name="Griggs A."/>
            <person name="Gujja S."/>
            <person name="Heilman E.R."/>
            <person name="Heiman D."/>
            <person name="Hepburn T."/>
            <person name="Howarth C."/>
            <person name="Jen D."/>
            <person name="Larson L."/>
            <person name="Mehta T."/>
            <person name="Neiman D."/>
            <person name="Pearson M."/>
            <person name="Roberts A."/>
            <person name="Saif S."/>
            <person name="Shea T."/>
            <person name="Shenoy N."/>
            <person name="Sisk P."/>
            <person name="Stolte C."/>
            <person name="Sykes S."/>
            <person name="Walk T."/>
            <person name="White J."/>
            <person name="Yandava C."/>
            <person name="Haas B."/>
            <person name="Nusbaum C."/>
            <person name="Birren B."/>
        </authorList>
    </citation>
    <scope>NUCLEOTIDE SEQUENCE [LARGE SCALE GENOMIC DNA]</scope>
    <source>
        <strain evidence="7">R3-111a-1</strain>
    </source>
</reference>
<evidence type="ECO:0000256" key="4">
    <source>
        <dbReference type="SAM" id="MobiDB-lite"/>
    </source>
</evidence>
<keyword evidence="7" id="KW-1185">Reference proteome</keyword>
<dbReference type="InterPro" id="IPR036322">
    <property type="entry name" value="WD40_repeat_dom_sf"/>
</dbReference>
<dbReference type="STRING" id="644352.J3NJJ5"/>
<reference evidence="6" key="5">
    <citation type="submission" date="2018-04" db="UniProtKB">
        <authorList>
            <consortium name="EnsemblFungi"/>
        </authorList>
    </citation>
    <scope>IDENTIFICATION</scope>
    <source>
        <strain evidence="6">R3-111a-1</strain>
    </source>
</reference>
<proteinExistence type="predicted"/>
<feature type="compositionally biased region" description="Basic and acidic residues" evidence="4">
    <location>
        <begin position="220"/>
        <end position="230"/>
    </location>
</feature>